<dbReference type="Gene3D" id="3.40.50.720">
    <property type="entry name" value="NAD(P)-binding Rossmann-like Domain"/>
    <property type="match status" value="1"/>
</dbReference>
<dbReference type="PRINTS" id="PR00081">
    <property type="entry name" value="GDHRDH"/>
</dbReference>
<evidence type="ECO:0008006" key="5">
    <source>
        <dbReference type="Google" id="ProtNLM"/>
    </source>
</evidence>
<keyword evidence="2" id="KW-0560">Oxidoreductase</keyword>
<dbReference type="PANTHER" id="PTHR44169:SF6">
    <property type="entry name" value="NADPH-DEPENDENT 1-ACYLDIHYDROXYACETONE PHOSPHATE REDUCTASE"/>
    <property type="match status" value="1"/>
</dbReference>
<evidence type="ECO:0000256" key="1">
    <source>
        <dbReference type="ARBA" id="ARBA00006484"/>
    </source>
</evidence>
<keyword evidence="4" id="KW-1185">Reference proteome</keyword>
<proteinExistence type="inferred from homology"/>
<name>A0ABQ6WJJ6_9EURO</name>
<dbReference type="Pfam" id="PF00106">
    <property type="entry name" value="adh_short"/>
    <property type="match status" value="1"/>
</dbReference>
<evidence type="ECO:0000256" key="2">
    <source>
        <dbReference type="ARBA" id="ARBA00023002"/>
    </source>
</evidence>
<evidence type="ECO:0000313" key="3">
    <source>
        <dbReference type="EMBL" id="KAE8416778.1"/>
    </source>
</evidence>
<dbReference type="SUPFAM" id="SSF51735">
    <property type="entry name" value="NAD(P)-binding Rossmann-fold domains"/>
    <property type="match status" value="1"/>
</dbReference>
<dbReference type="PANTHER" id="PTHR44169">
    <property type="entry name" value="NADPH-DEPENDENT 1-ACYLDIHYDROXYACETONE PHOSPHATE REDUCTASE"/>
    <property type="match status" value="1"/>
</dbReference>
<dbReference type="InterPro" id="IPR002347">
    <property type="entry name" value="SDR_fam"/>
</dbReference>
<dbReference type="InterPro" id="IPR036291">
    <property type="entry name" value="NAD(P)-bd_dom_sf"/>
</dbReference>
<dbReference type="Proteomes" id="UP000325395">
    <property type="component" value="Unassembled WGS sequence"/>
</dbReference>
<comment type="similarity">
    <text evidence="1">Belongs to the short-chain dehydrogenases/reductases (SDR) family.</text>
</comment>
<dbReference type="EMBL" id="ML735747">
    <property type="protein sequence ID" value="KAE8416778.1"/>
    <property type="molecule type" value="Genomic_DNA"/>
</dbReference>
<accession>A0ABQ6WJJ6</accession>
<protein>
    <recommendedName>
        <fullName evidence="5">NAD(P)-binding protein</fullName>
    </recommendedName>
</protein>
<organism evidence="3 4">
    <name type="scientific">Aspergillus pseudocaelatus</name>
    <dbReference type="NCBI Taxonomy" id="1825620"/>
    <lineage>
        <taxon>Eukaryota</taxon>
        <taxon>Fungi</taxon>
        <taxon>Dikarya</taxon>
        <taxon>Ascomycota</taxon>
        <taxon>Pezizomycotina</taxon>
        <taxon>Eurotiomycetes</taxon>
        <taxon>Eurotiomycetidae</taxon>
        <taxon>Eurotiales</taxon>
        <taxon>Aspergillaceae</taxon>
        <taxon>Aspergillus</taxon>
        <taxon>Aspergillus subgen. Circumdati</taxon>
    </lineage>
</organism>
<evidence type="ECO:0000313" key="4">
    <source>
        <dbReference type="Proteomes" id="UP000325395"/>
    </source>
</evidence>
<reference evidence="3 4" key="1">
    <citation type="submission" date="2019-04" db="EMBL/GenBank/DDBJ databases">
        <authorList>
            <consortium name="DOE Joint Genome Institute"/>
            <person name="Mondo S."/>
            <person name="Kjaerbolling I."/>
            <person name="Vesth T."/>
            <person name="Frisvad J.C."/>
            <person name="Nybo J.L."/>
            <person name="Theobald S."/>
            <person name="Kildgaard S."/>
            <person name="Isbrandt T."/>
            <person name="Kuo A."/>
            <person name="Sato A."/>
            <person name="Lyhne E.K."/>
            <person name="Kogle M.E."/>
            <person name="Wiebenga A."/>
            <person name="Kun R.S."/>
            <person name="Lubbers R.J."/>
            <person name="Makela M.R."/>
            <person name="Barry K."/>
            <person name="Chovatia M."/>
            <person name="Clum A."/>
            <person name="Daum C."/>
            <person name="Haridas S."/>
            <person name="He G."/>
            <person name="LaButti K."/>
            <person name="Lipzen A."/>
            <person name="Riley R."/>
            <person name="Salamov A."/>
            <person name="Simmons B.A."/>
            <person name="Magnuson J.K."/>
            <person name="Henrissat B."/>
            <person name="Mortensen U.H."/>
            <person name="Larsen T.O."/>
            <person name="Devries R.P."/>
            <person name="Grigoriev I.V."/>
            <person name="Machida M."/>
            <person name="Baker S.E."/>
            <person name="Andersen M.R."/>
            <person name="Cantor M.N."/>
            <person name="Hua S.X."/>
        </authorList>
    </citation>
    <scope>NUCLEOTIDE SEQUENCE [LARGE SCALE GENOMIC DNA]</scope>
    <source>
        <strain evidence="3 4">CBS 117616</strain>
    </source>
</reference>
<gene>
    <name evidence="3" type="ORF">BDV36DRAFT_259198</name>
</gene>
<sequence length="200" mass="21390">MPCSPKVILITGCSTHGIGAALALELARQGHYIFATARPITKVPESLTSLASVHVLPLDVTDPTSISEAVRAVGEHGHGLDILVNHAGTGYTMPLLDADVDQAKQVYEANVRGLLRLIQACSDLLITSKGRIINISSVGAVVNPPWIGNYSLLPFLYSLLRSERTHGVLIKSKIAGKNCISAPCSPQYTQRISTTSPIWQ</sequence>